<dbReference type="Pfam" id="PF00023">
    <property type="entry name" value="Ank"/>
    <property type="match status" value="1"/>
</dbReference>
<evidence type="ECO:0000256" key="3">
    <source>
        <dbReference type="PROSITE-ProRule" id="PRU00023"/>
    </source>
</evidence>
<feature type="transmembrane region" description="Helical" evidence="5">
    <location>
        <begin position="811"/>
        <end position="834"/>
    </location>
</feature>
<evidence type="ECO:0000256" key="2">
    <source>
        <dbReference type="ARBA" id="ARBA00023043"/>
    </source>
</evidence>
<dbReference type="InterPro" id="IPR036770">
    <property type="entry name" value="Ankyrin_rpt-contain_sf"/>
</dbReference>
<feature type="repeat" description="ANK" evidence="3">
    <location>
        <begin position="114"/>
        <end position="146"/>
    </location>
</feature>
<keyword evidence="5" id="KW-1133">Transmembrane helix</keyword>
<feature type="transmembrane region" description="Helical" evidence="5">
    <location>
        <begin position="895"/>
        <end position="915"/>
    </location>
</feature>
<dbReference type="Pfam" id="PF01544">
    <property type="entry name" value="CorA"/>
    <property type="match status" value="1"/>
</dbReference>
<feature type="region of interest" description="Disordered" evidence="4">
    <location>
        <begin position="409"/>
        <end position="447"/>
    </location>
</feature>
<keyword evidence="5" id="KW-0812">Transmembrane</keyword>
<evidence type="ECO:0000313" key="6">
    <source>
        <dbReference type="EMBL" id="RYO80398.1"/>
    </source>
</evidence>
<dbReference type="Pfam" id="PF12796">
    <property type="entry name" value="Ank_2"/>
    <property type="match status" value="1"/>
</dbReference>
<dbReference type="SUPFAM" id="SSF48403">
    <property type="entry name" value="Ankyrin repeat"/>
    <property type="match status" value="1"/>
</dbReference>
<keyword evidence="2 3" id="KW-0040">ANK repeat</keyword>
<dbReference type="PANTHER" id="PTHR24198:SF165">
    <property type="entry name" value="ANKYRIN REPEAT-CONTAINING PROTEIN-RELATED"/>
    <property type="match status" value="1"/>
</dbReference>
<accession>A0ABY0H2W7</accession>
<feature type="repeat" description="ANK" evidence="3">
    <location>
        <begin position="147"/>
        <end position="179"/>
    </location>
</feature>
<dbReference type="SMART" id="SM00248">
    <property type="entry name" value="ANK"/>
    <property type="match status" value="4"/>
</dbReference>
<keyword evidence="7" id="KW-1185">Reference proteome</keyword>
<comment type="caution">
    <text evidence="6">The sequence shown here is derived from an EMBL/GenBank/DDBJ whole genome shotgun (WGS) entry which is preliminary data.</text>
</comment>
<reference evidence="6 7" key="1">
    <citation type="submission" date="2018-06" db="EMBL/GenBank/DDBJ databases">
        <title>Complete Genomes of Monosporascus.</title>
        <authorList>
            <person name="Robinson A.J."/>
            <person name="Natvig D.O."/>
        </authorList>
    </citation>
    <scope>NUCLEOTIDE SEQUENCE [LARGE SCALE GENOMIC DNA]</scope>
    <source>
        <strain evidence="6 7">CBS 609.92</strain>
    </source>
</reference>
<dbReference type="InterPro" id="IPR002523">
    <property type="entry name" value="MgTranspt_CorA/ZnTranspt_ZntB"/>
</dbReference>
<dbReference type="Gene3D" id="1.25.40.20">
    <property type="entry name" value="Ankyrin repeat-containing domain"/>
    <property type="match status" value="1"/>
</dbReference>
<protein>
    <submittedName>
        <fullName evidence="6">Uncharacterized protein</fullName>
    </submittedName>
</protein>
<organism evidence="6 7">
    <name type="scientific">Monosporascus cannonballus</name>
    <dbReference type="NCBI Taxonomy" id="155416"/>
    <lineage>
        <taxon>Eukaryota</taxon>
        <taxon>Fungi</taxon>
        <taxon>Dikarya</taxon>
        <taxon>Ascomycota</taxon>
        <taxon>Pezizomycotina</taxon>
        <taxon>Sordariomycetes</taxon>
        <taxon>Xylariomycetidae</taxon>
        <taxon>Xylariales</taxon>
        <taxon>Xylariales incertae sedis</taxon>
        <taxon>Monosporascus</taxon>
    </lineage>
</organism>
<feature type="compositionally biased region" description="Basic and acidic residues" evidence="4">
    <location>
        <begin position="433"/>
        <end position="442"/>
    </location>
</feature>
<evidence type="ECO:0000256" key="1">
    <source>
        <dbReference type="ARBA" id="ARBA00022737"/>
    </source>
</evidence>
<gene>
    <name evidence="6" type="ORF">DL762_007670</name>
</gene>
<evidence type="ECO:0000256" key="5">
    <source>
        <dbReference type="SAM" id="Phobius"/>
    </source>
</evidence>
<dbReference type="Proteomes" id="UP000294003">
    <property type="component" value="Unassembled WGS sequence"/>
</dbReference>
<dbReference type="PROSITE" id="PS50297">
    <property type="entry name" value="ANK_REP_REGION"/>
    <property type="match status" value="3"/>
</dbReference>
<feature type="repeat" description="ANK" evidence="3">
    <location>
        <begin position="45"/>
        <end position="77"/>
    </location>
</feature>
<sequence length="1019" mass="113420">MDLIAPLSNPEENGILEAAQDGQVDIVKSRLEENPSLIWTRKPESRETLLHLAVVNNHEELTRLLLQKGANPEVADNAGWKPLAIAAKSGPLLLPIAELLLQYGANADSLNLRVRQSALHLCASGGFSALAKILLDHGARVDLGDVNDETPLFKAVTERRTDMVKLLLQYGATRNVRSIQGVTLESLASDNADILRLLRSAQVLRGPRISRREQRQAGTRTQTLIALNPAPLEDQNKMAACRAFKATVVDFYVGESEERIERTVPVYSILYGQGAENIMKDARRGEIEGEPSFRWYHLPANNMEWVETLVRRHFAERNPRTGQYTEALAADLGMRRTHSDHYLKFTSKGSFIRPFCRKVRSPEESDTGVGRYIGAFVPYLHFEMKRDFQAMSEAVSRAIDAWALHPLPTRSRVPAGNTEDRRSSSGGSGNDNGRQRQSDDGRGGINTGQGTILAPGILHKILIQGYLKPGVGGEVPPLQIRRTLDHYFYSHLASTSRRDGDQVVQRYTSGFVDVDPKMFMVDQLWLWVLDDDTVISCCSLRWDSWATGQTSPMSSNQSGPEGPTTWDDFVIRENDPLNVHQAITGYLKKVRRESITDVEDLCRVITSACLNAFDHYETPNEFHFFDFVEHAIGQVMDKTAERFQEFRVLLDACAASNELLSAMNIKIEPETKLLGEIEDIRDELGILRLVLEDQKGVAEELDALLDHPRSPDDAGNGTTRDKRYTLKRNPVLESHLARIERMETLSKRSIQLIRSLLKLKQQHASLSEAHSARKQAEYTSRQTDVATSYNKKVADQLALARRQAEATARQGNVILLFTVVTVAFLPLSFMTSFFTIELDAFPYNDEGKMPLPTILGIILSVSAGVSIPFILIAFNIERVLRWSSLIIARAKKARLVMRLMASVILILVVALAVILSQPLEAGIKAGVGPVRQTTASNARTPVIDAEMALDKCCQSATLKAAKATSMVAKLEQGVESIDDKGWWRNSITRSSQGATVAPRIIYKMPGMRFKKAATTVINL</sequence>
<evidence type="ECO:0000256" key="4">
    <source>
        <dbReference type="SAM" id="MobiDB-lite"/>
    </source>
</evidence>
<keyword evidence="1" id="KW-0677">Repeat</keyword>
<dbReference type="EMBL" id="QJNS01000291">
    <property type="protein sequence ID" value="RYO80398.1"/>
    <property type="molecule type" value="Genomic_DNA"/>
</dbReference>
<name>A0ABY0H2W7_9PEZI</name>
<feature type="repeat" description="ANK" evidence="3">
    <location>
        <begin position="78"/>
        <end position="112"/>
    </location>
</feature>
<evidence type="ECO:0000313" key="7">
    <source>
        <dbReference type="Proteomes" id="UP000294003"/>
    </source>
</evidence>
<feature type="transmembrane region" description="Helical" evidence="5">
    <location>
        <begin position="854"/>
        <end position="874"/>
    </location>
</feature>
<dbReference type="InterPro" id="IPR002110">
    <property type="entry name" value="Ankyrin_rpt"/>
</dbReference>
<dbReference type="PROSITE" id="PS50088">
    <property type="entry name" value="ANK_REPEAT"/>
    <property type="match status" value="4"/>
</dbReference>
<proteinExistence type="predicted"/>
<keyword evidence="5" id="KW-0472">Membrane</keyword>
<dbReference type="Gene3D" id="1.20.58.340">
    <property type="entry name" value="Magnesium transport protein CorA, transmembrane region"/>
    <property type="match status" value="1"/>
</dbReference>
<dbReference type="PANTHER" id="PTHR24198">
    <property type="entry name" value="ANKYRIN REPEAT AND PROTEIN KINASE DOMAIN-CONTAINING PROTEIN"/>
    <property type="match status" value="1"/>
</dbReference>